<proteinExistence type="predicted"/>
<dbReference type="InterPro" id="IPR018330">
    <property type="entry name" value="RecT_fam"/>
</dbReference>
<dbReference type="GO" id="GO:0006259">
    <property type="term" value="P:DNA metabolic process"/>
    <property type="evidence" value="ECO:0007669"/>
    <property type="project" value="InterPro"/>
</dbReference>
<accession>A0A1I0K293</accession>
<dbReference type="Pfam" id="PF03837">
    <property type="entry name" value="RecT"/>
    <property type="match status" value="1"/>
</dbReference>
<dbReference type="InterPro" id="IPR004590">
    <property type="entry name" value="ssDNA_annealing_RecT"/>
</dbReference>
<evidence type="ECO:0000313" key="1">
    <source>
        <dbReference type="EMBL" id="SEU17632.1"/>
    </source>
</evidence>
<dbReference type="GO" id="GO:0003677">
    <property type="term" value="F:DNA binding"/>
    <property type="evidence" value="ECO:0007669"/>
    <property type="project" value="InterPro"/>
</dbReference>
<evidence type="ECO:0000313" key="2">
    <source>
        <dbReference type="Proteomes" id="UP000182121"/>
    </source>
</evidence>
<name>A0A1I0K293_9FIRM</name>
<organism evidence="1 2">
    <name type="scientific">Enterocloster clostridioformis</name>
    <dbReference type="NCBI Taxonomy" id="1531"/>
    <lineage>
        <taxon>Bacteria</taxon>
        <taxon>Bacillati</taxon>
        <taxon>Bacillota</taxon>
        <taxon>Clostridia</taxon>
        <taxon>Lachnospirales</taxon>
        <taxon>Lachnospiraceae</taxon>
        <taxon>Enterocloster</taxon>
    </lineage>
</organism>
<protein>
    <submittedName>
        <fullName evidence="1">Recombination protein RecT</fullName>
    </submittedName>
</protein>
<dbReference type="Proteomes" id="UP000182121">
    <property type="component" value="Unassembled WGS sequence"/>
</dbReference>
<dbReference type="AlphaFoldDB" id="A0A1I0K293"/>
<sequence length="265" mass="29580">MDVKNELEKRANISQTGQVRLSKSMTIVDMVKALEPEIRRALPAVITPERFTRMALSAINNTPELADCTPMSFIAALMNAAQLGMEPNTPLGQAYLIPYRNKGTLECQFQLGYKGLIDLAYRTGQIQIIQAQAVREYDYFEYQYGLDSSLVHKPGHEERGQITFIYGLFKLSNGGFGFEVSNKAEMDAFAARYSKSFGSKYSPWTEDFESMAKKTVIKRALKYAPISSDFQKALSLDETVKSGLSVDMSEIRNDCLSAETAQEAA</sequence>
<gene>
    <name evidence="1" type="ORF">SAMN05216521_108313</name>
</gene>
<dbReference type="RefSeq" id="WP_024725887.1">
    <property type="nucleotide sequence ID" value="NZ_FOIO01000083.1"/>
</dbReference>
<dbReference type="EMBL" id="FOIO01000083">
    <property type="protein sequence ID" value="SEU17632.1"/>
    <property type="molecule type" value="Genomic_DNA"/>
</dbReference>
<reference evidence="1 2" key="1">
    <citation type="submission" date="2016-10" db="EMBL/GenBank/DDBJ databases">
        <authorList>
            <person name="Varghese N."/>
            <person name="Submissions S."/>
        </authorList>
    </citation>
    <scope>NUCLEOTIDE SEQUENCE [LARGE SCALE GENOMIC DNA]</scope>
    <source>
        <strain evidence="1 2">NLAE-zl-C196</strain>
    </source>
</reference>
<dbReference type="NCBIfam" id="TIGR00616">
    <property type="entry name" value="rect"/>
    <property type="match status" value="1"/>
</dbReference>
<comment type="caution">
    <text evidence="1">The sequence shown here is derived from an EMBL/GenBank/DDBJ whole genome shotgun (WGS) entry which is preliminary data.</text>
</comment>